<evidence type="ECO:0000256" key="1">
    <source>
        <dbReference type="SAM" id="SignalP"/>
    </source>
</evidence>
<dbReference type="PROSITE" id="PS51257">
    <property type="entry name" value="PROKAR_LIPOPROTEIN"/>
    <property type="match status" value="1"/>
</dbReference>
<dbReference type="RefSeq" id="WP_036188323.1">
    <property type="nucleotide sequence ID" value="NZ_AVDA01000019.1"/>
</dbReference>
<dbReference type="OrthoDB" id="2968247at2"/>
<evidence type="ECO:0000313" key="3">
    <source>
        <dbReference type="Proteomes" id="UP000030416"/>
    </source>
</evidence>
<sequence length="145" mass="16516">MYSRVRKFICLTIILLLVTGCSNTEPFDDRNIIFKDVETKTSDFEISKRIEITNQTGYDLVNLKLKLSYTTKNDDASESEESNIFDGFSLKAGESKTITIIVVLNDKNNINLENPTLEFSGEYTDFYKRIPFGVVGHLSVLVEQQ</sequence>
<organism evidence="2 3">
    <name type="scientific">Ureibacillus manganicus DSM 26584</name>
    <dbReference type="NCBI Taxonomy" id="1384049"/>
    <lineage>
        <taxon>Bacteria</taxon>
        <taxon>Bacillati</taxon>
        <taxon>Bacillota</taxon>
        <taxon>Bacilli</taxon>
        <taxon>Bacillales</taxon>
        <taxon>Caryophanaceae</taxon>
        <taxon>Ureibacillus</taxon>
    </lineage>
</organism>
<comment type="caution">
    <text evidence="2">The sequence shown here is derived from an EMBL/GenBank/DDBJ whole genome shotgun (WGS) entry which is preliminary data.</text>
</comment>
<proteinExistence type="predicted"/>
<keyword evidence="1" id="KW-0732">Signal</keyword>
<feature type="chain" id="PRO_5002014757" evidence="1">
    <location>
        <begin position="25"/>
        <end position="145"/>
    </location>
</feature>
<name>A0A0A3IRC5_9BACL</name>
<reference evidence="2 3" key="1">
    <citation type="submission" date="2014-02" db="EMBL/GenBank/DDBJ databases">
        <title>Draft genome sequence of Lysinibacillus manganicus DSM 26584T.</title>
        <authorList>
            <person name="Zhang F."/>
            <person name="Wang G."/>
            <person name="Zhang L."/>
        </authorList>
    </citation>
    <scope>NUCLEOTIDE SEQUENCE [LARGE SCALE GENOMIC DNA]</scope>
    <source>
        <strain evidence="2 3">DSM 26584</strain>
    </source>
</reference>
<dbReference type="AlphaFoldDB" id="A0A0A3IRC5"/>
<feature type="signal peptide" evidence="1">
    <location>
        <begin position="1"/>
        <end position="24"/>
    </location>
</feature>
<keyword evidence="3" id="KW-1185">Reference proteome</keyword>
<gene>
    <name evidence="2" type="ORF">CD29_15015</name>
</gene>
<dbReference type="EMBL" id="JPVN01000019">
    <property type="protein sequence ID" value="KGR77377.1"/>
    <property type="molecule type" value="Genomic_DNA"/>
</dbReference>
<protein>
    <submittedName>
        <fullName evidence="2">Uncharacterized protein</fullName>
    </submittedName>
</protein>
<dbReference type="Proteomes" id="UP000030416">
    <property type="component" value="Unassembled WGS sequence"/>
</dbReference>
<accession>A0A0A3IRC5</accession>
<evidence type="ECO:0000313" key="2">
    <source>
        <dbReference type="EMBL" id="KGR77377.1"/>
    </source>
</evidence>